<evidence type="ECO:0000313" key="3">
    <source>
        <dbReference type="EMBL" id="RCV20026.1"/>
    </source>
</evidence>
<proteinExistence type="predicted"/>
<gene>
    <name evidence="3" type="ORF">SETIT_4G023000v2</name>
</gene>
<dbReference type="InterPro" id="IPR044839">
    <property type="entry name" value="NDR1-like"/>
</dbReference>
<reference evidence="3" key="2">
    <citation type="submission" date="2015-07" db="EMBL/GenBank/DDBJ databases">
        <authorList>
            <person name="Noorani M."/>
        </authorList>
    </citation>
    <scope>NUCLEOTIDE SEQUENCE</scope>
    <source>
        <strain evidence="3">Yugu1</strain>
    </source>
</reference>
<reference evidence="3" key="1">
    <citation type="journal article" date="2012" name="Nat. Biotechnol.">
        <title>Reference genome sequence of the model plant Setaria.</title>
        <authorList>
            <person name="Bennetzen J.L."/>
            <person name="Schmutz J."/>
            <person name="Wang H."/>
            <person name="Percifield R."/>
            <person name="Hawkins J."/>
            <person name="Pontaroli A.C."/>
            <person name="Estep M."/>
            <person name="Feng L."/>
            <person name="Vaughn J.N."/>
            <person name="Grimwood J."/>
            <person name="Jenkins J."/>
            <person name="Barry K."/>
            <person name="Lindquist E."/>
            <person name="Hellsten U."/>
            <person name="Deshpande S."/>
            <person name="Wang X."/>
            <person name="Wu X."/>
            <person name="Mitros T."/>
            <person name="Triplett J."/>
            <person name="Yang X."/>
            <person name="Ye C.Y."/>
            <person name="Mauro-Herrera M."/>
            <person name="Wang L."/>
            <person name="Li P."/>
            <person name="Sharma M."/>
            <person name="Sharma R."/>
            <person name="Ronald P.C."/>
            <person name="Panaud O."/>
            <person name="Kellogg E.A."/>
            <person name="Brutnell T.P."/>
            <person name="Doust A.N."/>
            <person name="Tuskan G.A."/>
            <person name="Rokhsar D."/>
            <person name="Devos K.M."/>
        </authorList>
    </citation>
    <scope>NUCLEOTIDE SEQUENCE [LARGE SCALE GENOMIC DNA]</scope>
    <source>
        <strain evidence="3">Yugu1</strain>
    </source>
</reference>
<sequence length="214" mass="24457">MSGRSNNAVEGSGGRPLGSVCGGLFQRAHEFVKDLLFVEFVKDLWAVVRDLIQVLKEYSPVFKCLASCCQCAWGCLELWTPLSVTFIMYWLIYRPDHFHPRIDSAVLATLDLTNATIRYDLAVDLSFRNTRRIFHPTFHGVVPVDPAVAAELQREIEAGTVHIRVTVSLTLMYKVLFVRDVFFYKYDCWLWFPPPRNHTPALFPGNGGTKCWRV</sequence>
<evidence type="ECO:0000256" key="2">
    <source>
        <dbReference type="ARBA" id="ARBA00023136"/>
    </source>
</evidence>
<evidence type="ECO:0000256" key="1">
    <source>
        <dbReference type="ARBA" id="ARBA00004370"/>
    </source>
</evidence>
<keyword evidence="2" id="KW-0472">Membrane</keyword>
<dbReference type="GO" id="GO:0098542">
    <property type="term" value="P:defense response to other organism"/>
    <property type="evidence" value="ECO:0007669"/>
    <property type="project" value="InterPro"/>
</dbReference>
<dbReference type="GO" id="GO:0016020">
    <property type="term" value="C:membrane"/>
    <property type="evidence" value="ECO:0007669"/>
    <property type="project" value="UniProtKB-SubCell"/>
</dbReference>
<comment type="subcellular location">
    <subcellularLocation>
        <location evidence="1">Membrane</location>
    </subcellularLocation>
</comment>
<dbReference type="EMBL" id="CM003531">
    <property type="protein sequence ID" value="RCV20026.1"/>
    <property type="molecule type" value="Genomic_DNA"/>
</dbReference>
<accession>A0A368QPX2</accession>
<dbReference type="OrthoDB" id="1863930at2759"/>
<dbReference type="PANTHER" id="PTHR31415:SF82">
    <property type="entry name" value="OS05G0203150 PROTEIN"/>
    <property type="match status" value="1"/>
</dbReference>
<dbReference type="PANTHER" id="PTHR31415">
    <property type="entry name" value="OS05G0367900 PROTEIN"/>
    <property type="match status" value="1"/>
</dbReference>
<organism evidence="3">
    <name type="scientific">Setaria italica</name>
    <name type="common">Foxtail millet</name>
    <name type="synonym">Panicum italicum</name>
    <dbReference type="NCBI Taxonomy" id="4555"/>
    <lineage>
        <taxon>Eukaryota</taxon>
        <taxon>Viridiplantae</taxon>
        <taxon>Streptophyta</taxon>
        <taxon>Embryophyta</taxon>
        <taxon>Tracheophyta</taxon>
        <taxon>Spermatophyta</taxon>
        <taxon>Magnoliopsida</taxon>
        <taxon>Liliopsida</taxon>
        <taxon>Poales</taxon>
        <taxon>Poaceae</taxon>
        <taxon>PACMAD clade</taxon>
        <taxon>Panicoideae</taxon>
        <taxon>Panicodae</taxon>
        <taxon>Paniceae</taxon>
        <taxon>Cenchrinae</taxon>
        <taxon>Setaria</taxon>
    </lineage>
</organism>
<protein>
    <recommendedName>
        <fullName evidence="4">Late embryogenesis abundant protein LEA-2 subgroup domain-containing protein</fullName>
    </recommendedName>
</protein>
<evidence type="ECO:0008006" key="4">
    <source>
        <dbReference type="Google" id="ProtNLM"/>
    </source>
</evidence>
<name>A0A368QPX2_SETIT</name>
<dbReference type="AlphaFoldDB" id="A0A368QPX2"/>